<dbReference type="GO" id="GO:0008168">
    <property type="term" value="F:methyltransferase activity"/>
    <property type="evidence" value="ECO:0007669"/>
    <property type="project" value="UniProtKB-KW"/>
</dbReference>
<dbReference type="InterPro" id="IPR050320">
    <property type="entry name" value="N5-glutamine_MTase"/>
</dbReference>
<evidence type="ECO:0000259" key="2">
    <source>
        <dbReference type="Pfam" id="PF05175"/>
    </source>
</evidence>
<proteinExistence type="predicted"/>
<dbReference type="SUPFAM" id="SSF53335">
    <property type="entry name" value="S-adenosyl-L-methionine-dependent methyltransferases"/>
    <property type="match status" value="1"/>
</dbReference>
<evidence type="ECO:0000313" key="4">
    <source>
        <dbReference type="Proteomes" id="UP001205740"/>
    </source>
</evidence>
<dbReference type="PANTHER" id="PTHR18895:SF74">
    <property type="entry name" value="MTRF1L RELEASE FACTOR GLUTAMINE METHYLTRANSFERASE"/>
    <property type="match status" value="1"/>
</dbReference>
<sequence length="282" mass="29303">MASVRHQDVVDELRAAGCVFAEDEARILLEAPDTDVAALLARRVGGEPLEHVVGWVAFAGARLSVAPGVFVPRRRTELLARVAAEATHDGAVVVELCCGIGAVAHVVATRRRPARVVAVDLDPAATACARVNLPQAEVLTGDLVAPLPADLRRAVDVLVANAPYVPTAAVETMPREARDHEPRIALDGGDDGLDIARRIVSEAGAWLAFGGVLAIETSSGQAPSLTTAMTAVGLHADVVTDDDLGGVVTVGRAPREQNRELPSLTVGTARPRPGADTEASTT</sequence>
<dbReference type="Pfam" id="PF05175">
    <property type="entry name" value="MTS"/>
    <property type="match status" value="1"/>
</dbReference>
<dbReference type="RefSeq" id="WP_253653636.1">
    <property type="nucleotide sequence ID" value="NZ_BAAAOE010000001.1"/>
</dbReference>
<evidence type="ECO:0000313" key="3">
    <source>
        <dbReference type="EMBL" id="MCP2160054.1"/>
    </source>
</evidence>
<dbReference type="EMBL" id="JAMTCG010000002">
    <property type="protein sequence ID" value="MCP2160054.1"/>
    <property type="molecule type" value="Genomic_DNA"/>
</dbReference>
<keyword evidence="3" id="KW-0808">Transferase</keyword>
<reference evidence="3 4" key="1">
    <citation type="submission" date="2022-06" db="EMBL/GenBank/DDBJ databases">
        <title>Genomic Encyclopedia of Archaeal and Bacterial Type Strains, Phase II (KMG-II): from individual species to whole genera.</title>
        <authorList>
            <person name="Goeker M."/>
        </authorList>
    </citation>
    <scope>NUCLEOTIDE SEQUENCE [LARGE SCALE GENOMIC DNA]</scope>
    <source>
        <strain evidence="3 4">DSM 45037</strain>
    </source>
</reference>
<dbReference type="InterPro" id="IPR007848">
    <property type="entry name" value="Small_mtfrase_dom"/>
</dbReference>
<keyword evidence="4" id="KW-1185">Reference proteome</keyword>
<dbReference type="PANTHER" id="PTHR18895">
    <property type="entry name" value="HEMK METHYLTRANSFERASE"/>
    <property type="match status" value="1"/>
</dbReference>
<accession>A0ABT1GYJ0</accession>
<organism evidence="3 4">
    <name type="scientific">Williamsia serinedens</name>
    <dbReference type="NCBI Taxonomy" id="391736"/>
    <lineage>
        <taxon>Bacteria</taxon>
        <taxon>Bacillati</taxon>
        <taxon>Actinomycetota</taxon>
        <taxon>Actinomycetes</taxon>
        <taxon>Mycobacteriales</taxon>
        <taxon>Nocardiaceae</taxon>
        <taxon>Williamsia</taxon>
    </lineage>
</organism>
<evidence type="ECO:0000256" key="1">
    <source>
        <dbReference type="SAM" id="MobiDB-lite"/>
    </source>
</evidence>
<dbReference type="CDD" id="cd02440">
    <property type="entry name" value="AdoMet_MTases"/>
    <property type="match status" value="1"/>
</dbReference>
<feature type="region of interest" description="Disordered" evidence="1">
    <location>
        <begin position="251"/>
        <end position="282"/>
    </location>
</feature>
<protein>
    <submittedName>
        <fullName evidence="3">Release factor glutamine methyltransferase</fullName>
    </submittedName>
</protein>
<comment type="caution">
    <text evidence="3">The sequence shown here is derived from an EMBL/GenBank/DDBJ whole genome shotgun (WGS) entry which is preliminary data.</text>
</comment>
<keyword evidence="3" id="KW-0489">Methyltransferase</keyword>
<dbReference type="Gene3D" id="3.40.50.150">
    <property type="entry name" value="Vaccinia Virus protein VP39"/>
    <property type="match status" value="1"/>
</dbReference>
<dbReference type="GO" id="GO:0032259">
    <property type="term" value="P:methylation"/>
    <property type="evidence" value="ECO:0007669"/>
    <property type="project" value="UniProtKB-KW"/>
</dbReference>
<feature type="domain" description="Methyltransferase small" evidence="2">
    <location>
        <begin position="76"/>
        <end position="169"/>
    </location>
</feature>
<gene>
    <name evidence="3" type="ORF">LX12_001233</name>
</gene>
<dbReference type="InterPro" id="IPR029063">
    <property type="entry name" value="SAM-dependent_MTases_sf"/>
</dbReference>
<dbReference type="InterPro" id="IPR022446">
    <property type="entry name" value="MeTrfrase_put"/>
</dbReference>
<dbReference type="Proteomes" id="UP001205740">
    <property type="component" value="Unassembled WGS sequence"/>
</dbReference>
<name>A0ABT1GYJ0_9NOCA</name>
<dbReference type="NCBIfam" id="TIGR03704">
    <property type="entry name" value="PrmC_rel_meth"/>
    <property type="match status" value="1"/>
</dbReference>